<dbReference type="Proteomes" id="UP000325684">
    <property type="component" value="Unassembled WGS sequence"/>
</dbReference>
<dbReference type="EMBL" id="VCMV01000013">
    <property type="protein sequence ID" value="KAB0267352.1"/>
    <property type="molecule type" value="Genomic_DNA"/>
</dbReference>
<reference evidence="2 3" key="1">
    <citation type="journal article" date="2019" name="Microorganisms">
        <title>Genome Insights into the Novel Species Microvirga brassicacearum, a Rapeseed Endophyte with Biotechnological Potential.</title>
        <authorList>
            <person name="Jimenez-Gomez A."/>
            <person name="Saati-Santamaria Z."/>
            <person name="Igual J.M."/>
            <person name="Rivas R."/>
            <person name="Mateos P.F."/>
            <person name="Garcia-Fraile P."/>
        </authorList>
    </citation>
    <scope>NUCLEOTIDE SEQUENCE [LARGE SCALE GENOMIC DNA]</scope>
    <source>
        <strain evidence="2 3">CDVBN77</strain>
    </source>
</reference>
<keyword evidence="3" id="KW-1185">Reference proteome</keyword>
<keyword evidence="1" id="KW-0732">Signal</keyword>
<gene>
    <name evidence="2" type="ORF">FEZ63_08530</name>
</gene>
<name>A0A5N3PC86_9HYPH</name>
<dbReference type="RefSeq" id="WP_150943314.1">
    <property type="nucleotide sequence ID" value="NZ_VCMV01000013.1"/>
</dbReference>
<accession>A0A5N3PC86</accession>
<dbReference type="AlphaFoldDB" id="A0A5N3PC86"/>
<feature type="chain" id="PRO_5024305866" evidence="1">
    <location>
        <begin position="24"/>
        <end position="320"/>
    </location>
</feature>
<evidence type="ECO:0000313" key="2">
    <source>
        <dbReference type="EMBL" id="KAB0267352.1"/>
    </source>
</evidence>
<comment type="caution">
    <text evidence="2">The sequence shown here is derived from an EMBL/GenBank/DDBJ whole genome shotgun (WGS) entry which is preliminary data.</text>
</comment>
<sequence length="320" mass="35794">MVHMLRSSLAFFGFLCLATTASAASLDGIAVDVTNTSEPVLCAEKDNVTINFASPTVRNFRIEAAHPTYVGMLRDDKWEPDWTACGALTAESSAAPPVHKVTFYESVDLWLTGFTFPNFWRQSEVTMRVGDRVESNLHLIQLWVRKDDRAEEVLVLYPTDGYWRIRPLPPAHLGWSAYGSSFMLGPVEVNGRPMVRLKDVVFDPKAMTFTVTFAKGGKATIAIRNLDRDRITLDVNFDRPVESGSFAALRSMYVTEFNADVARIAAREEGAPAWTEGPIMKFRDTKATDVWMGRLVPSRHNTSAPDMMFNRFSDGNKTVP</sequence>
<organism evidence="2 3">
    <name type="scientific">Microvirga brassicacearum</name>
    <dbReference type="NCBI Taxonomy" id="2580413"/>
    <lineage>
        <taxon>Bacteria</taxon>
        <taxon>Pseudomonadati</taxon>
        <taxon>Pseudomonadota</taxon>
        <taxon>Alphaproteobacteria</taxon>
        <taxon>Hyphomicrobiales</taxon>
        <taxon>Methylobacteriaceae</taxon>
        <taxon>Microvirga</taxon>
    </lineage>
</organism>
<protein>
    <submittedName>
        <fullName evidence="2">Uncharacterized protein</fullName>
    </submittedName>
</protein>
<evidence type="ECO:0000313" key="3">
    <source>
        <dbReference type="Proteomes" id="UP000325684"/>
    </source>
</evidence>
<proteinExistence type="predicted"/>
<dbReference type="OrthoDB" id="7929599at2"/>
<evidence type="ECO:0000256" key="1">
    <source>
        <dbReference type="SAM" id="SignalP"/>
    </source>
</evidence>
<feature type="signal peptide" evidence="1">
    <location>
        <begin position="1"/>
        <end position="23"/>
    </location>
</feature>